<comment type="caution">
    <text evidence="1">The sequence shown here is derived from an EMBL/GenBank/DDBJ whole genome shotgun (WGS) entry which is preliminary data.</text>
</comment>
<dbReference type="Proteomes" id="UP000572680">
    <property type="component" value="Unassembled WGS sequence"/>
</dbReference>
<protein>
    <submittedName>
        <fullName evidence="1">Uncharacterized protein</fullName>
    </submittedName>
</protein>
<dbReference type="AlphaFoldDB" id="A0A7W3LSN2"/>
<name>A0A7W3LSN2_ACTNM</name>
<keyword evidence="2" id="KW-1185">Reference proteome</keyword>
<proteinExistence type="predicted"/>
<evidence type="ECO:0000313" key="1">
    <source>
        <dbReference type="EMBL" id="MBA8953584.1"/>
    </source>
</evidence>
<dbReference type="EMBL" id="JACJIA010000007">
    <property type="protein sequence ID" value="MBA8953584.1"/>
    <property type="molecule type" value="Genomic_DNA"/>
</dbReference>
<evidence type="ECO:0000313" key="2">
    <source>
        <dbReference type="Proteomes" id="UP000572680"/>
    </source>
</evidence>
<reference evidence="1 2" key="1">
    <citation type="submission" date="2020-08" db="EMBL/GenBank/DDBJ databases">
        <title>Genomic Encyclopedia of Type Strains, Phase IV (KMG-IV): sequencing the most valuable type-strain genomes for metagenomic binning, comparative biology and taxonomic classification.</title>
        <authorList>
            <person name="Goeker M."/>
        </authorList>
    </citation>
    <scope>NUCLEOTIDE SEQUENCE [LARGE SCALE GENOMIC DNA]</scope>
    <source>
        <strain evidence="1 2">DSM 44197</strain>
    </source>
</reference>
<sequence>MEARPHVHATSDGSTFDERFFPHNDDWCDSYCYP</sequence>
<gene>
    <name evidence="1" type="ORF">HNR61_005237</name>
</gene>
<organism evidence="1 2">
    <name type="scientific">Actinomadura namibiensis</name>
    <dbReference type="NCBI Taxonomy" id="182080"/>
    <lineage>
        <taxon>Bacteria</taxon>
        <taxon>Bacillati</taxon>
        <taxon>Actinomycetota</taxon>
        <taxon>Actinomycetes</taxon>
        <taxon>Streptosporangiales</taxon>
        <taxon>Thermomonosporaceae</taxon>
        <taxon>Actinomadura</taxon>
    </lineage>
</organism>
<accession>A0A7W3LSN2</accession>